<feature type="chain" id="PRO_5019247150" description="Thioredoxin domain-containing protein" evidence="1">
    <location>
        <begin position="27"/>
        <end position="351"/>
    </location>
</feature>
<dbReference type="EMBL" id="CP035282">
    <property type="protein sequence ID" value="QAT61896.1"/>
    <property type="molecule type" value="Genomic_DNA"/>
</dbReference>
<evidence type="ECO:0000313" key="2">
    <source>
        <dbReference type="EMBL" id="QAT61896.1"/>
    </source>
</evidence>
<reference evidence="3" key="1">
    <citation type="submission" date="2019-01" db="EMBL/GenBank/DDBJ databases">
        <title>Draft genomes of a novel of Sporanaerobacter strains.</title>
        <authorList>
            <person name="Ma S."/>
        </authorList>
    </citation>
    <scope>NUCLEOTIDE SEQUENCE [LARGE SCALE GENOMIC DNA]</scope>
    <source>
        <strain evidence="3">NJN-17</strain>
    </source>
</reference>
<gene>
    <name evidence="2" type="ORF">EQM13_09965</name>
</gene>
<sequence>MKRTRKLAVILTVLMILSVFPMGVFAEEESKKMPTASFDEKVTLNDAGEVMPIRRAVLNLEDEDGPYTVTRVRLRDVAFALSSTEAKFDISFDEKQNAIIITTGVPYEQSEYDKREIDLKDANIIDSPHKVLVDGVEAKLDAYNIDGETYTSITKLRKALGNKFYVRTIHDTGETLISFEKNDMEEFTKEAFDAKVKEKKITLVYAGAPWCPWTKLNLKGLIPFQEYIEKNGADAQIIAMVHDYQDYYKSDVLRDYQESSSNSEKEMTDYPFYTVGMTSEGWDHISKIAGTELKYLPSIFFMNDEGKLIKYIQGGEDEGEDQEETDENGEPVSYNYIEMYEEIIKDLDKAE</sequence>
<dbReference type="Gene3D" id="3.40.30.10">
    <property type="entry name" value="Glutaredoxin"/>
    <property type="match status" value="1"/>
</dbReference>
<organism evidence="2 3">
    <name type="scientific">Acidilutibacter cellobiosedens</name>
    <dbReference type="NCBI Taxonomy" id="2507161"/>
    <lineage>
        <taxon>Bacteria</taxon>
        <taxon>Bacillati</taxon>
        <taxon>Bacillota</taxon>
        <taxon>Tissierellia</taxon>
        <taxon>Tissierellales</taxon>
        <taxon>Acidilutibacteraceae</taxon>
        <taxon>Acidilutibacter</taxon>
    </lineage>
</organism>
<evidence type="ECO:0000313" key="3">
    <source>
        <dbReference type="Proteomes" id="UP000287969"/>
    </source>
</evidence>
<evidence type="ECO:0008006" key="4">
    <source>
        <dbReference type="Google" id="ProtNLM"/>
    </source>
</evidence>
<dbReference type="RefSeq" id="WP_128752567.1">
    <property type="nucleotide sequence ID" value="NZ_CP035282.1"/>
</dbReference>
<name>A0A410QD27_9FIRM</name>
<dbReference type="AlphaFoldDB" id="A0A410QD27"/>
<dbReference type="OrthoDB" id="1711193at2"/>
<keyword evidence="1" id="KW-0732">Signal</keyword>
<accession>A0A410QD27</accession>
<dbReference type="InterPro" id="IPR036249">
    <property type="entry name" value="Thioredoxin-like_sf"/>
</dbReference>
<evidence type="ECO:0000256" key="1">
    <source>
        <dbReference type="SAM" id="SignalP"/>
    </source>
</evidence>
<proteinExistence type="predicted"/>
<keyword evidence="3" id="KW-1185">Reference proteome</keyword>
<dbReference type="KEGG" id="spoa:EQM13_09965"/>
<dbReference type="SUPFAM" id="SSF52833">
    <property type="entry name" value="Thioredoxin-like"/>
    <property type="match status" value="1"/>
</dbReference>
<feature type="signal peptide" evidence="1">
    <location>
        <begin position="1"/>
        <end position="26"/>
    </location>
</feature>
<protein>
    <recommendedName>
        <fullName evidence="4">Thioredoxin domain-containing protein</fullName>
    </recommendedName>
</protein>
<dbReference type="Proteomes" id="UP000287969">
    <property type="component" value="Chromosome"/>
</dbReference>